<organism evidence="2 3">
    <name type="scientific">Dermatophagoides farinae</name>
    <name type="common">American house dust mite</name>
    <dbReference type="NCBI Taxonomy" id="6954"/>
    <lineage>
        <taxon>Eukaryota</taxon>
        <taxon>Metazoa</taxon>
        <taxon>Ecdysozoa</taxon>
        <taxon>Arthropoda</taxon>
        <taxon>Chelicerata</taxon>
        <taxon>Arachnida</taxon>
        <taxon>Acari</taxon>
        <taxon>Acariformes</taxon>
        <taxon>Sarcoptiformes</taxon>
        <taxon>Astigmata</taxon>
        <taxon>Psoroptidia</taxon>
        <taxon>Analgoidea</taxon>
        <taxon>Pyroglyphidae</taxon>
        <taxon>Dermatophagoidinae</taxon>
        <taxon>Dermatophagoides</taxon>
    </lineage>
</organism>
<evidence type="ECO:0000313" key="3">
    <source>
        <dbReference type="Proteomes" id="UP000790347"/>
    </source>
</evidence>
<sequence length="78" mass="8147">MTTTTTKNSNTTAPNASPNTLTTVRKRSNIKSTTITNAASSNDKPIEFNTTTVVIIPACGIPAAPILTNMDVIAIVTN</sequence>
<protein>
    <submittedName>
        <fullName evidence="2">Uncharacterized protein</fullName>
    </submittedName>
</protein>
<dbReference type="EMBL" id="ASGP02000009">
    <property type="protein sequence ID" value="KAH9491186.1"/>
    <property type="molecule type" value="Genomic_DNA"/>
</dbReference>
<comment type="caution">
    <text evidence="2">The sequence shown here is derived from an EMBL/GenBank/DDBJ whole genome shotgun (WGS) entry which is preliminary data.</text>
</comment>
<reference evidence="2" key="1">
    <citation type="submission" date="2013-05" db="EMBL/GenBank/DDBJ databases">
        <authorList>
            <person name="Yim A.K.Y."/>
            <person name="Chan T.F."/>
            <person name="Ji K.M."/>
            <person name="Liu X.Y."/>
            <person name="Zhou J.W."/>
            <person name="Li R.Q."/>
            <person name="Yang K.Y."/>
            <person name="Li J."/>
            <person name="Li M."/>
            <person name="Law P.T.W."/>
            <person name="Wu Y.L."/>
            <person name="Cai Z.L."/>
            <person name="Qin H."/>
            <person name="Bao Y."/>
            <person name="Leung R.K.K."/>
            <person name="Ng P.K.S."/>
            <person name="Zou J."/>
            <person name="Zhong X.J."/>
            <person name="Ran P.X."/>
            <person name="Zhong N.S."/>
            <person name="Liu Z.G."/>
            <person name="Tsui S.K.W."/>
        </authorList>
    </citation>
    <scope>NUCLEOTIDE SEQUENCE</scope>
    <source>
        <strain evidence="2">Derf</strain>
        <tissue evidence="2">Whole organism</tissue>
    </source>
</reference>
<name>A0A922KRS8_DERFA</name>
<dbReference type="AlphaFoldDB" id="A0A922KRS8"/>
<evidence type="ECO:0000313" key="2">
    <source>
        <dbReference type="EMBL" id="KAH9491186.1"/>
    </source>
</evidence>
<feature type="compositionally biased region" description="Low complexity" evidence="1">
    <location>
        <begin position="1"/>
        <end position="12"/>
    </location>
</feature>
<evidence type="ECO:0000256" key="1">
    <source>
        <dbReference type="SAM" id="MobiDB-lite"/>
    </source>
</evidence>
<reference evidence="2" key="2">
    <citation type="journal article" date="2022" name="Res Sq">
        <title>Comparative Genomics Reveals Insights into the Divergent Evolution of Astigmatic Mites and Household Pest Adaptations.</title>
        <authorList>
            <person name="Xiong Q."/>
            <person name="Wan A.T.-Y."/>
            <person name="Liu X.-Y."/>
            <person name="Fung C.S.-H."/>
            <person name="Xiao X."/>
            <person name="Malainual N."/>
            <person name="Hou J."/>
            <person name="Wang L."/>
            <person name="Wang M."/>
            <person name="Yang K."/>
            <person name="Cui Y."/>
            <person name="Leung E."/>
            <person name="Nong W."/>
            <person name="Shin S.-K."/>
            <person name="Au S."/>
            <person name="Jeong K.Y."/>
            <person name="Chew F.T."/>
            <person name="Hui J."/>
            <person name="Leung T.F."/>
            <person name="Tungtrongchitr A."/>
            <person name="Zhong N."/>
            <person name="Liu Z."/>
            <person name="Tsui S."/>
        </authorList>
    </citation>
    <scope>NUCLEOTIDE SEQUENCE</scope>
    <source>
        <strain evidence="2">Derf</strain>
        <tissue evidence="2">Whole organism</tissue>
    </source>
</reference>
<proteinExistence type="predicted"/>
<dbReference type="Proteomes" id="UP000790347">
    <property type="component" value="Unassembled WGS sequence"/>
</dbReference>
<keyword evidence="3" id="KW-1185">Reference proteome</keyword>
<accession>A0A922KRS8</accession>
<gene>
    <name evidence="2" type="ORF">DERF_015917</name>
</gene>
<feature type="compositionally biased region" description="Polar residues" evidence="1">
    <location>
        <begin position="13"/>
        <end position="23"/>
    </location>
</feature>
<feature type="region of interest" description="Disordered" evidence="1">
    <location>
        <begin position="1"/>
        <end position="29"/>
    </location>
</feature>